<evidence type="ECO:0000313" key="5">
    <source>
        <dbReference type="Proteomes" id="UP000663879"/>
    </source>
</evidence>
<sequence>MADEALSNAGLYLDELNKIRLLDPESAQQTGELKDECKDFVEKILEFQKIVKYFTEKFDEISKLVEKEKMKAIGSRNAAKSMQKQIEGQVMQLKALYVERKMELERLSHQYDSLVKKESEQLEFIQQFTSHNY</sequence>
<dbReference type="GO" id="GO:0036064">
    <property type="term" value="C:ciliary basal body"/>
    <property type="evidence" value="ECO:0007669"/>
    <property type="project" value="TreeGrafter"/>
</dbReference>
<organism evidence="4 5">
    <name type="scientific">Brachionus calyciflorus</name>
    <dbReference type="NCBI Taxonomy" id="104777"/>
    <lineage>
        <taxon>Eukaryota</taxon>
        <taxon>Metazoa</taxon>
        <taxon>Spiralia</taxon>
        <taxon>Gnathifera</taxon>
        <taxon>Rotifera</taxon>
        <taxon>Eurotatoria</taxon>
        <taxon>Monogononta</taxon>
        <taxon>Pseudotrocha</taxon>
        <taxon>Ploima</taxon>
        <taxon>Brachionidae</taxon>
        <taxon>Brachionus</taxon>
    </lineage>
</organism>
<dbReference type="GO" id="GO:0005813">
    <property type="term" value="C:centrosome"/>
    <property type="evidence" value="ECO:0007669"/>
    <property type="project" value="TreeGrafter"/>
</dbReference>
<keyword evidence="2" id="KW-0175">Coiled coil</keyword>
<name>A0A813M0W0_9BILA</name>
<dbReference type="GO" id="GO:0005737">
    <property type="term" value="C:cytoplasm"/>
    <property type="evidence" value="ECO:0007669"/>
    <property type="project" value="TreeGrafter"/>
</dbReference>
<evidence type="ECO:0000256" key="2">
    <source>
        <dbReference type="ARBA" id="ARBA00023054"/>
    </source>
</evidence>
<gene>
    <name evidence="4" type="ORF">OXX778_LOCUS1396</name>
</gene>
<dbReference type="Pfam" id="PF14931">
    <property type="entry name" value="IFT20"/>
    <property type="match status" value="1"/>
</dbReference>
<reference evidence="4" key="1">
    <citation type="submission" date="2021-02" db="EMBL/GenBank/DDBJ databases">
        <authorList>
            <person name="Nowell W R."/>
        </authorList>
    </citation>
    <scope>NUCLEOTIDE SEQUENCE</scope>
    <source>
        <strain evidence="4">Ploen Becks lab</strain>
    </source>
</reference>
<dbReference type="AlphaFoldDB" id="A0A813M0W0"/>
<evidence type="ECO:0000313" key="4">
    <source>
        <dbReference type="EMBL" id="CAF0713907.1"/>
    </source>
</evidence>
<comment type="caution">
    <text evidence="4">The sequence shown here is derived from an EMBL/GenBank/DDBJ whole genome shotgun (WGS) entry which is preliminary data.</text>
</comment>
<dbReference type="OrthoDB" id="10254896at2759"/>
<accession>A0A813M0W0</accession>
<evidence type="ECO:0008006" key="6">
    <source>
        <dbReference type="Google" id="ProtNLM"/>
    </source>
</evidence>
<dbReference type="GO" id="GO:0061512">
    <property type="term" value="P:protein localization to cilium"/>
    <property type="evidence" value="ECO:0007669"/>
    <property type="project" value="TreeGrafter"/>
</dbReference>
<dbReference type="InterPro" id="IPR028172">
    <property type="entry name" value="FT20"/>
</dbReference>
<dbReference type="GO" id="GO:0097546">
    <property type="term" value="C:ciliary base"/>
    <property type="evidence" value="ECO:0007669"/>
    <property type="project" value="TreeGrafter"/>
</dbReference>
<dbReference type="PANTHER" id="PTHR31978:SF1">
    <property type="entry name" value="INTRAFLAGELLAR TRANSPORT PROTEIN 20 HOMOLOG"/>
    <property type="match status" value="1"/>
</dbReference>
<evidence type="ECO:0000256" key="1">
    <source>
        <dbReference type="ARBA" id="ARBA00004138"/>
    </source>
</evidence>
<proteinExistence type="predicted"/>
<evidence type="ECO:0000256" key="3">
    <source>
        <dbReference type="ARBA" id="ARBA00023273"/>
    </source>
</evidence>
<keyword evidence="5" id="KW-1185">Reference proteome</keyword>
<dbReference type="GO" id="GO:0060271">
    <property type="term" value="P:cilium assembly"/>
    <property type="evidence" value="ECO:0007669"/>
    <property type="project" value="TreeGrafter"/>
</dbReference>
<dbReference type="EMBL" id="CAJNOC010000088">
    <property type="protein sequence ID" value="CAF0713907.1"/>
    <property type="molecule type" value="Genomic_DNA"/>
</dbReference>
<dbReference type="GO" id="GO:0030990">
    <property type="term" value="C:intraciliary transport particle"/>
    <property type="evidence" value="ECO:0007669"/>
    <property type="project" value="TreeGrafter"/>
</dbReference>
<dbReference type="Proteomes" id="UP000663879">
    <property type="component" value="Unassembled WGS sequence"/>
</dbReference>
<protein>
    <recommendedName>
        <fullName evidence="6">Intraflagellar transport 20</fullName>
    </recommendedName>
</protein>
<keyword evidence="3" id="KW-0966">Cell projection</keyword>
<dbReference type="PANTHER" id="PTHR31978">
    <property type="entry name" value="INTRAFLAGELLAR TRANSPORT PROTEIN 20 HOMOLOG"/>
    <property type="match status" value="1"/>
</dbReference>
<comment type="subcellular location">
    <subcellularLocation>
        <location evidence="1">Cell projection</location>
        <location evidence="1">Cilium</location>
    </subcellularLocation>
</comment>
<dbReference type="GO" id="GO:0097730">
    <property type="term" value="C:non-motile cilium"/>
    <property type="evidence" value="ECO:0007669"/>
    <property type="project" value="TreeGrafter"/>
</dbReference>